<name>A0A7K3TFV1_9BIFI</name>
<keyword evidence="1" id="KW-0812">Transmembrane</keyword>
<dbReference type="Proteomes" id="UP000469763">
    <property type="component" value="Unassembled WGS sequence"/>
</dbReference>
<comment type="caution">
    <text evidence="2">The sequence shown here is derived from an EMBL/GenBank/DDBJ whole genome shotgun (WGS) entry which is preliminary data.</text>
</comment>
<reference evidence="2 3" key="1">
    <citation type="submission" date="2019-10" db="EMBL/GenBank/DDBJ databases">
        <title>Bifidobacterium from non-human primates.</title>
        <authorList>
            <person name="Modesto M."/>
        </authorList>
    </citation>
    <scope>NUCLEOTIDE SEQUENCE [LARGE SCALE GENOMIC DNA]</scope>
    <source>
        <strain evidence="2 3">TREC</strain>
    </source>
</reference>
<sequence length="147" mass="14849">MNTSTWAARSLQVAVGAVMGLGTFAAARMAGTLYANWPELLYTKPLATSFVVMTGCLMLSIAEAAITLVRRLAAGVRDGAGIRRAAATAGWLCVALGVEAVGHAVALWAMTGLTHVTVVAAAAGVLWAAVSGALCCRGVASAATAMR</sequence>
<feature type="transmembrane region" description="Helical" evidence="1">
    <location>
        <begin position="116"/>
        <end position="140"/>
    </location>
</feature>
<evidence type="ECO:0000313" key="2">
    <source>
        <dbReference type="EMBL" id="NEG77961.1"/>
    </source>
</evidence>
<feature type="transmembrane region" description="Helical" evidence="1">
    <location>
        <begin position="12"/>
        <end position="34"/>
    </location>
</feature>
<feature type="transmembrane region" description="Helical" evidence="1">
    <location>
        <begin position="46"/>
        <end position="69"/>
    </location>
</feature>
<accession>A0A7K3TFV1</accession>
<protein>
    <submittedName>
        <fullName evidence="2">Uncharacterized protein</fullName>
    </submittedName>
</protein>
<proteinExistence type="predicted"/>
<evidence type="ECO:0000313" key="3">
    <source>
        <dbReference type="Proteomes" id="UP000469763"/>
    </source>
</evidence>
<keyword evidence="3" id="KW-1185">Reference proteome</keyword>
<organism evidence="2 3">
    <name type="scientific">Bifidobacterium avesanii</name>
    <dbReference type="NCBI Taxonomy" id="1798157"/>
    <lineage>
        <taxon>Bacteria</taxon>
        <taxon>Bacillati</taxon>
        <taxon>Actinomycetota</taxon>
        <taxon>Actinomycetes</taxon>
        <taxon>Bifidobacteriales</taxon>
        <taxon>Bifidobacteriaceae</taxon>
        <taxon>Bifidobacterium</taxon>
    </lineage>
</organism>
<evidence type="ECO:0000256" key="1">
    <source>
        <dbReference type="SAM" id="Phobius"/>
    </source>
</evidence>
<keyword evidence="1" id="KW-1133">Transmembrane helix</keyword>
<dbReference type="AlphaFoldDB" id="A0A7K3TFV1"/>
<dbReference type="EMBL" id="WHZY01000003">
    <property type="protein sequence ID" value="NEG77961.1"/>
    <property type="molecule type" value="Genomic_DNA"/>
</dbReference>
<feature type="transmembrane region" description="Helical" evidence="1">
    <location>
        <begin position="89"/>
        <end position="110"/>
    </location>
</feature>
<gene>
    <name evidence="2" type="ORF">GFD22_03010</name>
</gene>
<keyword evidence="1" id="KW-0472">Membrane</keyword>
<dbReference type="RefSeq" id="WP_152350664.1">
    <property type="nucleotide sequence ID" value="NZ_WBSN01000012.1"/>
</dbReference>